<reference evidence="2" key="1">
    <citation type="submission" date="2019-10" db="EMBL/GenBank/DDBJ databases">
        <authorList>
            <consortium name="DOE Joint Genome Institute"/>
            <person name="Kuo A."/>
            <person name="Miyauchi S."/>
            <person name="Kiss E."/>
            <person name="Drula E."/>
            <person name="Kohler A."/>
            <person name="Sanchez-Garcia M."/>
            <person name="Andreopoulos B."/>
            <person name="Barry K.W."/>
            <person name="Bonito G."/>
            <person name="Buee M."/>
            <person name="Carver A."/>
            <person name="Chen C."/>
            <person name="Cichocki N."/>
            <person name="Clum A."/>
            <person name="Culley D."/>
            <person name="Crous P.W."/>
            <person name="Fauchery L."/>
            <person name="Girlanda M."/>
            <person name="Hayes R."/>
            <person name="Keri Z."/>
            <person name="LaButti K."/>
            <person name="Lipzen A."/>
            <person name="Lombard V."/>
            <person name="Magnuson J."/>
            <person name="Maillard F."/>
            <person name="Morin E."/>
            <person name="Murat C."/>
            <person name="Nolan M."/>
            <person name="Ohm R."/>
            <person name="Pangilinan J."/>
            <person name="Pereira M."/>
            <person name="Perotto S."/>
            <person name="Peter M."/>
            <person name="Riley R."/>
            <person name="Sitrit Y."/>
            <person name="Stielow B."/>
            <person name="Szollosi G."/>
            <person name="Zifcakova L."/>
            <person name="Stursova M."/>
            <person name="Spatafora J.W."/>
            <person name="Tedersoo L."/>
            <person name="Vaario L.-M."/>
            <person name="Yamada A."/>
            <person name="Yan M."/>
            <person name="Wang P."/>
            <person name="Xu J."/>
            <person name="Bruns T."/>
            <person name="Baldrian P."/>
            <person name="Vilgalys R."/>
            <person name="Henrissat B."/>
            <person name="Grigoriev I.V."/>
            <person name="Hibbett D."/>
            <person name="Nagy L.G."/>
            <person name="Martin F.M."/>
        </authorList>
    </citation>
    <scope>NUCLEOTIDE SEQUENCE</scope>
    <source>
        <strain evidence="2">Prilba</strain>
    </source>
</reference>
<evidence type="ECO:0000256" key="1">
    <source>
        <dbReference type="SAM" id="MobiDB-lite"/>
    </source>
</evidence>
<comment type="caution">
    <text evidence="2">The sequence shown here is derived from an EMBL/GenBank/DDBJ whole genome shotgun (WGS) entry which is preliminary data.</text>
</comment>
<dbReference type="OrthoDB" id="3141919at2759"/>
<accession>A0A9P5K017</accession>
<keyword evidence="3" id="KW-1185">Reference proteome</keyword>
<sequence>LYLIEGAFSDIVRYASAAVDPRADWIIKIAHLLCEPLGSGRVFTHTTGTPEDWYTSDRTPSWREVVPGDLLLPGIYQFETTHPIGLSKISERQSHSVTASESVSNSSTFRTQLNERDGGCVLTRQLFPLAASHLIPMRIGSDGARETVERFAGVAEATGINQFDPRVGIMLFKGVDHWIDVYDAAFYHIANDTYTLHNFNPNFPGASVFGTGTNTLGSNMPPLHGFQVALSVRAGVHPLPPPGVFNWHYLQCVIKRFGTLQYRNIPDIIFFVYPFRTASESDGLNDEDSDDLDRNPPYPSYRVDRYLHQVSESHQ</sequence>
<organism evidence="2 3">
    <name type="scientific">Russula ochroleuca</name>
    <dbReference type="NCBI Taxonomy" id="152965"/>
    <lineage>
        <taxon>Eukaryota</taxon>
        <taxon>Fungi</taxon>
        <taxon>Dikarya</taxon>
        <taxon>Basidiomycota</taxon>
        <taxon>Agaricomycotina</taxon>
        <taxon>Agaricomycetes</taxon>
        <taxon>Russulales</taxon>
        <taxon>Russulaceae</taxon>
        <taxon>Russula</taxon>
    </lineage>
</organism>
<feature type="non-terminal residue" evidence="2">
    <location>
        <position position="1"/>
    </location>
</feature>
<evidence type="ECO:0000313" key="2">
    <source>
        <dbReference type="EMBL" id="KAF8475183.1"/>
    </source>
</evidence>
<protein>
    <recommendedName>
        <fullName evidence="4">HNH nuclease domain-containing protein</fullName>
    </recommendedName>
</protein>
<dbReference type="Proteomes" id="UP000759537">
    <property type="component" value="Unassembled WGS sequence"/>
</dbReference>
<feature type="region of interest" description="Disordered" evidence="1">
    <location>
        <begin position="281"/>
        <end position="301"/>
    </location>
</feature>
<dbReference type="EMBL" id="WHVB01000016">
    <property type="protein sequence ID" value="KAF8475183.1"/>
    <property type="molecule type" value="Genomic_DNA"/>
</dbReference>
<gene>
    <name evidence="2" type="ORF">DFH94DRAFT_616613</name>
</gene>
<proteinExistence type="predicted"/>
<name>A0A9P5K017_9AGAM</name>
<evidence type="ECO:0008006" key="4">
    <source>
        <dbReference type="Google" id="ProtNLM"/>
    </source>
</evidence>
<evidence type="ECO:0000313" key="3">
    <source>
        <dbReference type="Proteomes" id="UP000759537"/>
    </source>
</evidence>
<feature type="non-terminal residue" evidence="2">
    <location>
        <position position="315"/>
    </location>
</feature>
<reference evidence="2" key="2">
    <citation type="journal article" date="2020" name="Nat. Commun.">
        <title>Large-scale genome sequencing of mycorrhizal fungi provides insights into the early evolution of symbiotic traits.</title>
        <authorList>
            <person name="Miyauchi S."/>
            <person name="Kiss E."/>
            <person name="Kuo A."/>
            <person name="Drula E."/>
            <person name="Kohler A."/>
            <person name="Sanchez-Garcia M."/>
            <person name="Morin E."/>
            <person name="Andreopoulos B."/>
            <person name="Barry K.W."/>
            <person name="Bonito G."/>
            <person name="Buee M."/>
            <person name="Carver A."/>
            <person name="Chen C."/>
            <person name="Cichocki N."/>
            <person name="Clum A."/>
            <person name="Culley D."/>
            <person name="Crous P.W."/>
            <person name="Fauchery L."/>
            <person name="Girlanda M."/>
            <person name="Hayes R.D."/>
            <person name="Keri Z."/>
            <person name="LaButti K."/>
            <person name="Lipzen A."/>
            <person name="Lombard V."/>
            <person name="Magnuson J."/>
            <person name="Maillard F."/>
            <person name="Murat C."/>
            <person name="Nolan M."/>
            <person name="Ohm R.A."/>
            <person name="Pangilinan J."/>
            <person name="Pereira M.F."/>
            <person name="Perotto S."/>
            <person name="Peter M."/>
            <person name="Pfister S."/>
            <person name="Riley R."/>
            <person name="Sitrit Y."/>
            <person name="Stielow J.B."/>
            <person name="Szollosi G."/>
            <person name="Zifcakova L."/>
            <person name="Stursova M."/>
            <person name="Spatafora J.W."/>
            <person name="Tedersoo L."/>
            <person name="Vaario L.M."/>
            <person name="Yamada A."/>
            <person name="Yan M."/>
            <person name="Wang P."/>
            <person name="Xu J."/>
            <person name="Bruns T."/>
            <person name="Baldrian P."/>
            <person name="Vilgalys R."/>
            <person name="Dunand C."/>
            <person name="Henrissat B."/>
            <person name="Grigoriev I.V."/>
            <person name="Hibbett D."/>
            <person name="Nagy L.G."/>
            <person name="Martin F.M."/>
        </authorList>
    </citation>
    <scope>NUCLEOTIDE SEQUENCE</scope>
    <source>
        <strain evidence="2">Prilba</strain>
    </source>
</reference>
<dbReference type="AlphaFoldDB" id="A0A9P5K017"/>